<dbReference type="GO" id="GO:0046872">
    <property type="term" value="F:metal ion binding"/>
    <property type="evidence" value="ECO:0007669"/>
    <property type="project" value="InterPro"/>
</dbReference>
<protein>
    <submittedName>
        <fullName evidence="4">Metalloenzyme, LuxS/M16 peptidase-like protein</fullName>
    </submittedName>
</protein>
<feature type="domain" description="Peptidase M16 C-terminal" evidence="3">
    <location>
        <begin position="191"/>
        <end position="376"/>
    </location>
</feature>
<dbReference type="GeneID" id="63783106"/>
<feature type="region of interest" description="Disordered" evidence="1">
    <location>
        <begin position="762"/>
        <end position="790"/>
    </location>
</feature>
<sequence length="1036" mass="113881">MVSSQFDHHTIHNAGKRINLCTSKQTGLSCVQVELEVPTVSGYFTLATECFNDSGSPHTLEHLIFLGSEQYPYKGVLDSLANRAFAQGTNAWTDTDHTAYTIETVGQEGFLRLLPIFVDHILYPTMTASGCYTEVYHINGKGEDAGVVYSEMQGVENTGPNLMSLRAQRALHGLESGYRSETGGILSEVRKLTVAEIRAYHAKYYQANNLVLVITGKVDQAALLGTLQGVDATILGHGPVNLTGPRPWVDSHPVFQLKQTSKETVAFPEEDESMGEIAITWPGPSVVDYIDHYAIDMLGMYLAHSAVSPMQAALVELEDPLCTDVDFYLSDRLRSTLTVSLASVPVEDLDKAEAVFFETIEQVLSKDLDMERMAHLIRKDKLKVTNVVETDPHGAFSTPIITDFIYGTRDGASLSKALDDVQILDELSTWSSGDWQAFMRKWLVEAPHLTIFGRPSAALATKLQQAEKDRIAAQAAKFGDQGLKSLAEKLKQAQEENDRPMPEEMIASFPVPPISSINFITQETARGGILELPKLDNASQRLVDEDDTSLPFFVQFDNTHPSEFVSINLYLTCSSVSSELRPYLSIFLQTFFLNPLIKDGVEIDYEDVVTKLEADTLSYSASFGSGSGFGEMIRIKLKLEVSSYALGITWLQDLIYNADYQAERIGVALSKVQNDLPSYKREGDSVSLAVLGALQLDATKSVARAANLLDQTLFLDKLEDELEEDEEAVLSKFDQIRSQLFQPANMRVHVAADVARLQGPLSSWQAFGPGPASRGQKRPRTDSQGQSDGTAKLQKITLSQHCLTPYGQRPNGQAQVISISTDSAFVQLFARSLNIFNDPDLPALLVLIAYLNAMEGLLWKHIRGAGLAYGADLKLDPESGCVYFSLYRAADPIKALQTAATMLRALVPGNTSRSDGLSVLMIDGAKSSLVFDFVSRESSASAAAHQSFINQVLKGQSASYRRDLLKAIQKVEMQEMEAMLKKHLVPLFEPSSSNLVCVVGSSKVQECESGFSEMGYATKACSLEQFEQQYIKGDKL</sequence>
<feature type="domain" description="Peptidase M16 N-terminal" evidence="2">
    <location>
        <begin position="52"/>
        <end position="133"/>
    </location>
</feature>
<dbReference type="FunFam" id="3.30.830.10:FF:000015">
    <property type="entry name" value="Putative zinc metalloprotease"/>
    <property type="match status" value="1"/>
</dbReference>
<dbReference type="SUPFAM" id="SSF63411">
    <property type="entry name" value="LuxS/MPP-like metallohydrolase"/>
    <property type="match status" value="4"/>
</dbReference>
<dbReference type="PANTHER" id="PTHR43016:SF16">
    <property type="entry name" value="METALLOPROTEASE, PUTATIVE (AFU_ORTHOLOGUE AFUA_4G07610)-RELATED"/>
    <property type="match status" value="1"/>
</dbReference>
<comment type="caution">
    <text evidence="4">The sequence shown here is derived from an EMBL/GenBank/DDBJ whole genome shotgun (WGS) entry which is preliminary data.</text>
</comment>
<dbReference type="OrthoDB" id="4953at2759"/>
<keyword evidence="5" id="KW-1185">Reference proteome</keyword>
<dbReference type="AlphaFoldDB" id="A0A1Y2FU64"/>
<dbReference type="PANTHER" id="PTHR43016">
    <property type="entry name" value="PRESEQUENCE PROTEASE"/>
    <property type="match status" value="1"/>
</dbReference>
<organism evidence="4 5">
    <name type="scientific">Protomyces lactucae-debilis</name>
    <dbReference type="NCBI Taxonomy" id="2754530"/>
    <lineage>
        <taxon>Eukaryota</taxon>
        <taxon>Fungi</taxon>
        <taxon>Dikarya</taxon>
        <taxon>Ascomycota</taxon>
        <taxon>Taphrinomycotina</taxon>
        <taxon>Taphrinomycetes</taxon>
        <taxon>Taphrinales</taxon>
        <taxon>Protomycetaceae</taxon>
        <taxon>Protomyces</taxon>
    </lineage>
</organism>
<evidence type="ECO:0000259" key="3">
    <source>
        <dbReference type="Pfam" id="PF05193"/>
    </source>
</evidence>
<dbReference type="FunFam" id="3.30.830.10:FF:000031">
    <property type="entry name" value="Putative zinc metalloprotease"/>
    <property type="match status" value="1"/>
</dbReference>
<dbReference type="InterPro" id="IPR011249">
    <property type="entry name" value="Metalloenz_LuxS/M16"/>
</dbReference>
<dbReference type="Pfam" id="PF05193">
    <property type="entry name" value="Peptidase_M16_C"/>
    <property type="match status" value="1"/>
</dbReference>
<dbReference type="OMA" id="WEGFARI"/>
<dbReference type="InterPro" id="IPR011765">
    <property type="entry name" value="Pept_M16_N"/>
</dbReference>
<evidence type="ECO:0000313" key="5">
    <source>
        <dbReference type="Proteomes" id="UP000193685"/>
    </source>
</evidence>
<dbReference type="Gene3D" id="3.30.830.10">
    <property type="entry name" value="Metalloenzyme, LuxS/M16 peptidase-like"/>
    <property type="match status" value="4"/>
</dbReference>
<reference evidence="4 5" key="1">
    <citation type="submission" date="2016-07" db="EMBL/GenBank/DDBJ databases">
        <title>Pervasive Adenine N6-methylation of Active Genes in Fungi.</title>
        <authorList>
            <consortium name="DOE Joint Genome Institute"/>
            <person name="Mondo S.J."/>
            <person name="Dannebaum R.O."/>
            <person name="Kuo R.C."/>
            <person name="Labutti K."/>
            <person name="Haridas S."/>
            <person name="Kuo A."/>
            <person name="Salamov A."/>
            <person name="Ahrendt S.R."/>
            <person name="Lipzen A."/>
            <person name="Sullivan W."/>
            <person name="Andreopoulos W.B."/>
            <person name="Clum A."/>
            <person name="Lindquist E."/>
            <person name="Daum C."/>
            <person name="Ramamoorthy G.K."/>
            <person name="Gryganskyi A."/>
            <person name="Culley D."/>
            <person name="Magnuson J.K."/>
            <person name="James T.Y."/>
            <person name="O'Malley M.A."/>
            <person name="Stajich J.E."/>
            <person name="Spatafora J.W."/>
            <person name="Visel A."/>
            <person name="Grigoriev I.V."/>
        </authorList>
    </citation>
    <scope>NUCLEOTIDE SEQUENCE [LARGE SCALE GENOMIC DNA]</scope>
    <source>
        <strain evidence="4 5">12-1054</strain>
    </source>
</reference>
<proteinExistence type="predicted"/>
<evidence type="ECO:0000313" key="4">
    <source>
        <dbReference type="EMBL" id="ORY87561.1"/>
    </source>
</evidence>
<dbReference type="EMBL" id="MCFI01000001">
    <property type="protein sequence ID" value="ORY87561.1"/>
    <property type="molecule type" value="Genomic_DNA"/>
</dbReference>
<gene>
    <name evidence="4" type="ORF">BCR37DRAFT_231</name>
</gene>
<accession>A0A1Y2FU64</accession>
<evidence type="ECO:0000259" key="2">
    <source>
        <dbReference type="Pfam" id="PF00675"/>
    </source>
</evidence>
<dbReference type="RefSeq" id="XP_040728056.1">
    <property type="nucleotide sequence ID" value="XM_040866507.1"/>
</dbReference>
<name>A0A1Y2FU64_PROLT</name>
<dbReference type="Pfam" id="PF00675">
    <property type="entry name" value="Peptidase_M16"/>
    <property type="match status" value="1"/>
</dbReference>
<dbReference type="InterPro" id="IPR007863">
    <property type="entry name" value="Peptidase_M16_C"/>
</dbReference>
<dbReference type="Proteomes" id="UP000193685">
    <property type="component" value="Unassembled WGS sequence"/>
</dbReference>
<evidence type="ECO:0000256" key="1">
    <source>
        <dbReference type="SAM" id="MobiDB-lite"/>
    </source>
</evidence>
<dbReference type="STRING" id="56484.A0A1Y2FU64"/>